<name>A0A1H2N466_PSEVA</name>
<dbReference type="OrthoDB" id="123194at2"/>
<dbReference type="STRING" id="95300.SAMN05216558_1613"/>
<feature type="transmembrane region" description="Helical" evidence="1">
    <location>
        <begin position="41"/>
        <end position="61"/>
    </location>
</feature>
<keyword evidence="1" id="KW-0812">Transmembrane</keyword>
<feature type="transmembrane region" description="Helical" evidence="1">
    <location>
        <begin position="12"/>
        <end position="29"/>
    </location>
</feature>
<organism evidence="2 3">
    <name type="scientific">Pseudomonas vancouverensis</name>
    <dbReference type="NCBI Taxonomy" id="95300"/>
    <lineage>
        <taxon>Bacteria</taxon>
        <taxon>Pseudomonadati</taxon>
        <taxon>Pseudomonadota</taxon>
        <taxon>Gammaproteobacteria</taxon>
        <taxon>Pseudomonadales</taxon>
        <taxon>Pseudomonadaceae</taxon>
        <taxon>Pseudomonas</taxon>
    </lineage>
</organism>
<sequence>MYAQTGSAHSPLAGALGFIILVLMCIPSYKIAKKAGYDGIAALLFSFPLISVFTHCLFAFIKWPIEEKLSNLKDKK</sequence>
<reference evidence="3" key="1">
    <citation type="journal article" date="2019" name="bioRxiv">
        <title>Bacterially produced spermidine induces plant systemic susceptibility to pathogens.</title>
        <authorList>
            <person name="Melnyk R.A."/>
            <person name="Beskrovnaya P.A."/>
            <person name="Liu Z."/>
            <person name="Song Y."/>
            <person name="Haney C.H."/>
        </authorList>
    </citation>
    <scope>NUCLEOTIDE SEQUENCE [LARGE SCALE GENOMIC DNA]</scope>
    <source>
        <strain evidence="3">Dha-51</strain>
    </source>
</reference>
<accession>A0A1H2N466</accession>
<comment type="caution">
    <text evidence="2">The sequence shown here is derived from an EMBL/GenBank/DDBJ whole genome shotgun (WGS) entry which is preliminary data.</text>
</comment>
<evidence type="ECO:0000256" key="1">
    <source>
        <dbReference type="SAM" id="Phobius"/>
    </source>
</evidence>
<proteinExistence type="predicted"/>
<evidence type="ECO:0000313" key="3">
    <source>
        <dbReference type="Proteomes" id="UP000295254"/>
    </source>
</evidence>
<dbReference type="EMBL" id="RRZK01000008">
    <property type="protein sequence ID" value="TDB65586.1"/>
    <property type="molecule type" value="Genomic_DNA"/>
</dbReference>
<protein>
    <submittedName>
        <fullName evidence="2">Uncharacterized protein</fullName>
    </submittedName>
</protein>
<keyword evidence="1" id="KW-1133">Transmembrane helix</keyword>
<dbReference type="RefSeq" id="WP_093218872.1">
    <property type="nucleotide sequence ID" value="NZ_LT629803.1"/>
</dbReference>
<dbReference type="Proteomes" id="UP000295254">
    <property type="component" value="Unassembled WGS sequence"/>
</dbReference>
<keyword evidence="3" id="KW-1185">Reference proteome</keyword>
<keyword evidence="1" id="KW-0472">Membrane</keyword>
<dbReference type="AlphaFoldDB" id="A0A1H2N466"/>
<gene>
    <name evidence="2" type="ORF">EIY72_08725</name>
</gene>
<evidence type="ECO:0000313" key="2">
    <source>
        <dbReference type="EMBL" id="TDB65586.1"/>
    </source>
</evidence>